<gene>
    <name evidence="2" type="ORF">KC01_LOCUS24653</name>
</gene>
<proteinExistence type="predicted"/>
<evidence type="ECO:0000313" key="2">
    <source>
        <dbReference type="EMBL" id="CAL1595929.1"/>
    </source>
</evidence>
<dbReference type="EMBL" id="OZ035842">
    <property type="protein sequence ID" value="CAL1595929.1"/>
    <property type="molecule type" value="Genomic_DNA"/>
</dbReference>
<name>A0AAV2L8A1_KNICA</name>
<organism evidence="2 3">
    <name type="scientific">Knipowitschia caucasica</name>
    <name type="common">Caucasian dwarf goby</name>
    <name type="synonym">Pomatoschistus caucasicus</name>
    <dbReference type="NCBI Taxonomy" id="637954"/>
    <lineage>
        <taxon>Eukaryota</taxon>
        <taxon>Metazoa</taxon>
        <taxon>Chordata</taxon>
        <taxon>Craniata</taxon>
        <taxon>Vertebrata</taxon>
        <taxon>Euteleostomi</taxon>
        <taxon>Actinopterygii</taxon>
        <taxon>Neopterygii</taxon>
        <taxon>Teleostei</taxon>
        <taxon>Neoteleostei</taxon>
        <taxon>Acanthomorphata</taxon>
        <taxon>Gobiaria</taxon>
        <taxon>Gobiiformes</taxon>
        <taxon>Gobioidei</taxon>
        <taxon>Gobiidae</taxon>
        <taxon>Gobiinae</taxon>
        <taxon>Knipowitschia</taxon>
    </lineage>
</organism>
<evidence type="ECO:0000256" key="1">
    <source>
        <dbReference type="SAM" id="MobiDB-lite"/>
    </source>
</evidence>
<sequence length="349" mass="39884">MPIRQAVRQVRNISPNTGRYIEARHIRLSGYIRQTHQQIHQQNSRPIHQADTSGPIHQADTSGRYIRPIQSEPIRSADTSGHIHQADYSGRHIRRHIRPTHQQIHQRPTHQPTITPGRHIIRPPDTSGRHIRPTTGNPSGQADTSGRPSRPTQSAEHQADTSADTSAVSHQDRDIRPHIRPISSGRYISRYTHQSLHIQADNQADIRHIRQADTFRPIRQADYVWPICQPIRQADTQVDYVRPILKPIRQPTITSGRYIADTSGIADTQPLRRDTSARTQADLYQANLSRYVRPRTRQIHHSETQADTSRPIHPGRNIQADTSGRHISRHDHRYIWTDTSGNTSGRSII</sequence>
<feature type="region of interest" description="Disordered" evidence="1">
    <location>
        <begin position="295"/>
        <end position="326"/>
    </location>
</feature>
<dbReference type="AlphaFoldDB" id="A0AAV2L8A1"/>
<feature type="region of interest" description="Disordered" evidence="1">
    <location>
        <begin position="99"/>
        <end position="181"/>
    </location>
</feature>
<evidence type="ECO:0000313" key="3">
    <source>
        <dbReference type="Proteomes" id="UP001497482"/>
    </source>
</evidence>
<feature type="compositionally biased region" description="Polar residues" evidence="1">
    <location>
        <begin position="134"/>
        <end position="169"/>
    </location>
</feature>
<reference evidence="2 3" key="1">
    <citation type="submission" date="2024-04" db="EMBL/GenBank/DDBJ databases">
        <authorList>
            <person name="Waldvogel A.-M."/>
            <person name="Schoenle A."/>
        </authorList>
    </citation>
    <scope>NUCLEOTIDE SEQUENCE [LARGE SCALE GENOMIC DNA]</scope>
</reference>
<accession>A0AAV2L8A1</accession>
<feature type="compositionally biased region" description="Polar residues" evidence="1">
    <location>
        <begin position="100"/>
        <end position="114"/>
    </location>
</feature>
<keyword evidence="3" id="KW-1185">Reference proteome</keyword>
<protein>
    <submittedName>
        <fullName evidence="2">Uncharacterized protein</fullName>
    </submittedName>
</protein>
<dbReference type="Proteomes" id="UP001497482">
    <property type="component" value="Chromosome 20"/>
</dbReference>